<evidence type="ECO:0000256" key="3">
    <source>
        <dbReference type="SAM" id="Phobius"/>
    </source>
</evidence>
<reference evidence="5" key="1">
    <citation type="submission" date="2021-06" db="EMBL/GenBank/DDBJ databases">
        <authorList>
            <person name="Hodson N. C."/>
            <person name="Mongue J. A."/>
            <person name="Jaron S. K."/>
        </authorList>
    </citation>
    <scope>NUCLEOTIDE SEQUENCE</scope>
</reference>
<sequence>MFYSLTVTASCPMDLKNFPFDSPVCILHMESFSGSILDMRYKWINNPSVTVGHGATIGDFTLQGYKVDASEIESLPPVAGNYSRLTLNIQLKRIFGRYHTDFYSTSLILVLVSLSGLWISSHTLSITLATIN</sequence>
<dbReference type="InterPro" id="IPR018000">
    <property type="entry name" value="Neurotransmitter_ion_chnl_CS"/>
</dbReference>
<evidence type="ECO:0000259" key="4">
    <source>
        <dbReference type="Pfam" id="PF02931"/>
    </source>
</evidence>
<comment type="subcellular location">
    <subcellularLocation>
        <location evidence="1">Membrane</location>
        <topology evidence="1">Multi-pass membrane protein</topology>
    </subcellularLocation>
</comment>
<keyword evidence="3" id="KW-1133">Transmembrane helix</keyword>
<dbReference type="Pfam" id="PF02931">
    <property type="entry name" value="Neur_chan_LBD"/>
    <property type="match status" value="1"/>
</dbReference>
<feature type="domain" description="Neurotransmitter-gated ion-channel ligand-binding" evidence="4">
    <location>
        <begin position="3"/>
        <end position="93"/>
    </location>
</feature>
<protein>
    <recommendedName>
        <fullName evidence="4">Neurotransmitter-gated ion-channel ligand-binding domain-containing protein</fullName>
    </recommendedName>
</protein>
<keyword evidence="2 3" id="KW-0472">Membrane</keyword>
<dbReference type="GO" id="GO:0004888">
    <property type="term" value="F:transmembrane signaling receptor activity"/>
    <property type="evidence" value="ECO:0007669"/>
    <property type="project" value="InterPro"/>
</dbReference>
<dbReference type="PROSITE" id="PS00236">
    <property type="entry name" value="NEUROTR_ION_CHANNEL"/>
    <property type="match status" value="1"/>
</dbReference>
<dbReference type="EMBL" id="CAJVCH010234796">
    <property type="protein sequence ID" value="CAG7732619.1"/>
    <property type="molecule type" value="Genomic_DNA"/>
</dbReference>
<comment type="caution">
    <text evidence="5">The sequence shown here is derived from an EMBL/GenBank/DDBJ whole genome shotgun (WGS) entry which is preliminary data.</text>
</comment>
<evidence type="ECO:0000313" key="5">
    <source>
        <dbReference type="EMBL" id="CAG7732619.1"/>
    </source>
</evidence>
<name>A0A8J2P669_9HEXA</name>
<dbReference type="InterPro" id="IPR006202">
    <property type="entry name" value="Neur_chan_lig-bd"/>
</dbReference>
<evidence type="ECO:0000313" key="6">
    <source>
        <dbReference type="Proteomes" id="UP000708208"/>
    </source>
</evidence>
<dbReference type="AlphaFoldDB" id="A0A8J2P669"/>
<dbReference type="Proteomes" id="UP000708208">
    <property type="component" value="Unassembled WGS sequence"/>
</dbReference>
<keyword evidence="3" id="KW-0812">Transmembrane</keyword>
<evidence type="ECO:0000256" key="1">
    <source>
        <dbReference type="ARBA" id="ARBA00004141"/>
    </source>
</evidence>
<keyword evidence="6" id="KW-1185">Reference proteome</keyword>
<feature type="transmembrane region" description="Helical" evidence="3">
    <location>
        <begin position="102"/>
        <end position="120"/>
    </location>
</feature>
<feature type="non-terminal residue" evidence="5">
    <location>
        <position position="1"/>
    </location>
</feature>
<dbReference type="GO" id="GO:0016020">
    <property type="term" value="C:membrane"/>
    <property type="evidence" value="ECO:0007669"/>
    <property type="project" value="UniProtKB-SubCell"/>
</dbReference>
<evidence type="ECO:0000256" key="2">
    <source>
        <dbReference type="ARBA" id="ARBA00023136"/>
    </source>
</evidence>
<dbReference type="InterPro" id="IPR006201">
    <property type="entry name" value="Neur_channel"/>
</dbReference>
<accession>A0A8J2P669</accession>
<gene>
    <name evidence="5" type="ORF">AFUS01_LOCUS21123</name>
</gene>
<dbReference type="GO" id="GO:0005230">
    <property type="term" value="F:extracellular ligand-gated monoatomic ion channel activity"/>
    <property type="evidence" value="ECO:0007669"/>
    <property type="project" value="InterPro"/>
</dbReference>
<dbReference type="PANTHER" id="PTHR18945">
    <property type="entry name" value="NEUROTRANSMITTER GATED ION CHANNEL"/>
    <property type="match status" value="1"/>
</dbReference>
<dbReference type="OrthoDB" id="407674at2759"/>
<organism evidence="5 6">
    <name type="scientific">Allacma fusca</name>
    <dbReference type="NCBI Taxonomy" id="39272"/>
    <lineage>
        <taxon>Eukaryota</taxon>
        <taxon>Metazoa</taxon>
        <taxon>Ecdysozoa</taxon>
        <taxon>Arthropoda</taxon>
        <taxon>Hexapoda</taxon>
        <taxon>Collembola</taxon>
        <taxon>Symphypleona</taxon>
        <taxon>Sminthuridae</taxon>
        <taxon>Allacma</taxon>
    </lineage>
</organism>
<proteinExistence type="predicted"/>